<gene>
    <name evidence="2" type="ORF">D7147_08775</name>
</gene>
<proteinExistence type="predicted"/>
<organism evidence="2 3">
    <name type="scientific">Micromonospora musae</name>
    <dbReference type="NCBI Taxonomy" id="1894970"/>
    <lineage>
        <taxon>Bacteria</taxon>
        <taxon>Bacillati</taxon>
        <taxon>Actinomycetota</taxon>
        <taxon>Actinomycetes</taxon>
        <taxon>Micromonosporales</taxon>
        <taxon>Micromonosporaceae</taxon>
        <taxon>Micromonospora</taxon>
    </lineage>
</organism>
<reference evidence="2 3" key="1">
    <citation type="submission" date="2018-09" db="EMBL/GenBank/DDBJ databases">
        <title>Micromonospora sp. nov. MS1-9, isolated from a root of Musa sp.</title>
        <authorList>
            <person name="Kuncharoen N."/>
            <person name="Kudo T."/>
            <person name="Ohkuma M."/>
            <person name="Yuki M."/>
            <person name="Tanasupawat S."/>
        </authorList>
    </citation>
    <scope>NUCLEOTIDE SEQUENCE [LARGE SCALE GENOMIC DNA]</scope>
    <source>
        <strain evidence="2 3">NGC1-4</strain>
    </source>
</reference>
<feature type="region of interest" description="Disordered" evidence="1">
    <location>
        <begin position="1"/>
        <end position="23"/>
    </location>
</feature>
<sequence length="66" mass="7308">MLEQPGSATNWVTTGAGSAGRQGLPVDRADSYLLDWTNLRTTRGPTSERWAAILYTDKRASTRRLL</sequence>
<accession>A0ABX9REF7</accession>
<dbReference type="Proteomes" id="UP000271548">
    <property type="component" value="Unassembled WGS sequence"/>
</dbReference>
<protein>
    <submittedName>
        <fullName evidence="2">Uncharacterized protein</fullName>
    </submittedName>
</protein>
<keyword evidence="3" id="KW-1185">Reference proteome</keyword>
<evidence type="ECO:0000313" key="3">
    <source>
        <dbReference type="Proteomes" id="UP000271548"/>
    </source>
</evidence>
<feature type="compositionally biased region" description="Polar residues" evidence="1">
    <location>
        <begin position="1"/>
        <end position="16"/>
    </location>
</feature>
<evidence type="ECO:0000313" key="2">
    <source>
        <dbReference type="EMBL" id="RKN20903.1"/>
    </source>
</evidence>
<name>A0ABX9REF7_9ACTN</name>
<dbReference type="EMBL" id="RAZS01000003">
    <property type="protein sequence ID" value="RKN20903.1"/>
    <property type="molecule type" value="Genomic_DNA"/>
</dbReference>
<evidence type="ECO:0000256" key="1">
    <source>
        <dbReference type="SAM" id="MobiDB-lite"/>
    </source>
</evidence>
<comment type="caution">
    <text evidence="2">The sequence shown here is derived from an EMBL/GenBank/DDBJ whole genome shotgun (WGS) entry which is preliminary data.</text>
</comment>